<feature type="transmembrane region" description="Helical" evidence="1">
    <location>
        <begin position="67"/>
        <end position="90"/>
    </location>
</feature>
<feature type="transmembrane region" description="Helical" evidence="1">
    <location>
        <begin position="166"/>
        <end position="181"/>
    </location>
</feature>
<organism evidence="2 3">
    <name type="scientific">Shivajiella indica</name>
    <dbReference type="NCBI Taxonomy" id="872115"/>
    <lineage>
        <taxon>Bacteria</taxon>
        <taxon>Pseudomonadati</taxon>
        <taxon>Bacteroidota</taxon>
        <taxon>Cytophagia</taxon>
        <taxon>Cytophagales</taxon>
        <taxon>Cyclobacteriaceae</taxon>
        <taxon>Shivajiella</taxon>
    </lineage>
</organism>
<feature type="transmembrane region" description="Helical" evidence="1">
    <location>
        <begin position="30"/>
        <end position="47"/>
    </location>
</feature>
<feature type="transmembrane region" description="Helical" evidence="1">
    <location>
        <begin position="187"/>
        <end position="206"/>
    </location>
</feature>
<evidence type="ECO:0000313" key="3">
    <source>
        <dbReference type="Proteomes" id="UP001597414"/>
    </source>
</evidence>
<dbReference type="Proteomes" id="UP001597414">
    <property type="component" value="Unassembled WGS sequence"/>
</dbReference>
<proteinExistence type="predicted"/>
<gene>
    <name evidence="2" type="ORF">ACFSKV_09100</name>
</gene>
<sequence>MCFSAGASFAVGVGLIGPGYYSVKKTESRGMLLFASTPLLFSFHQIAEGFLWLSLTNPDFASIYTFALYGYSFISQPIWPIWTPMIFWLMEPDKNRRKILSYFVLLGIFTSLYMFYCLISFDISAVVENHHIRYYRDFPNLHIFKPLNFITIAITPFLSTLRYTKLLASVMFASLVITYLFFNNYLISVWCFFAAILSLLVILVVVSNRNKEGNPS</sequence>
<keyword evidence="1" id="KW-1133">Transmembrane helix</keyword>
<name>A0ABW5B6F3_9BACT</name>
<protein>
    <submittedName>
        <fullName evidence="2">DUF6629 family protein</fullName>
    </submittedName>
</protein>
<dbReference type="EMBL" id="JBHUIV010000014">
    <property type="protein sequence ID" value="MFD2201722.1"/>
    <property type="molecule type" value="Genomic_DNA"/>
</dbReference>
<feature type="transmembrane region" description="Helical" evidence="1">
    <location>
        <begin position="102"/>
        <end position="121"/>
    </location>
</feature>
<reference evidence="3" key="1">
    <citation type="journal article" date="2019" name="Int. J. Syst. Evol. Microbiol.">
        <title>The Global Catalogue of Microorganisms (GCM) 10K type strain sequencing project: providing services to taxonomists for standard genome sequencing and annotation.</title>
        <authorList>
            <consortium name="The Broad Institute Genomics Platform"/>
            <consortium name="The Broad Institute Genome Sequencing Center for Infectious Disease"/>
            <person name="Wu L."/>
            <person name="Ma J."/>
        </authorList>
    </citation>
    <scope>NUCLEOTIDE SEQUENCE [LARGE SCALE GENOMIC DNA]</scope>
    <source>
        <strain evidence="3">KCTC 19812</strain>
    </source>
</reference>
<comment type="caution">
    <text evidence="2">The sequence shown here is derived from an EMBL/GenBank/DDBJ whole genome shotgun (WGS) entry which is preliminary data.</text>
</comment>
<dbReference type="InterPro" id="IPR046737">
    <property type="entry name" value="DUF6629"/>
</dbReference>
<keyword evidence="1" id="KW-0812">Transmembrane</keyword>
<accession>A0ABW5B6F3</accession>
<keyword evidence="1" id="KW-0472">Membrane</keyword>
<evidence type="ECO:0000313" key="2">
    <source>
        <dbReference type="EMBL" id="MFD2201722.1"/>
    </source>
</evidence>
<feature type="transmembrane region" description="Helical" evidence="1">
    <location>
        <begin position="6"/>
        <end position="23"/>
    </location>
</feature>
<dbReference type="Pfam" id="PF20334">
    <property type="entry name" value="DUF6629"/>
    <property type="match status" value="1"/>
</dbReference>
<keyword evidence="3" id="KW-1185">Reference proteome</keyword>
<feature type="transmembrane region" description="Helical" evidence="1">
    <location>
        <begin position="141"/>
        <end position="159"/>
    </location>
</feature>
<evidence type="ECO:0000256" key="1">
    <source>
        <dbReference type="SAM" id="Phobius"/>
    </source>
</evidence>
<dbReference type="RefSeq" id="WP_380801645.1">
    <property type="nucleotide sequence ID" value="NZ_JBHUIV010000014.1"/>
</dbReference>